<dbReference type="InterPro" id="IPR000504">
    <property type="entry name" value="RRM_dom"/>
</dbReference>
<comment type="caution">
    <text evidence="5">The sequence shown here is derived from an EMBL/GenBank/DDBJ whole genome shotgun (WGS) entry which is preliminary data.</text>
</comment>
<dbReference type="InterPro" id="IPR050502">
    <property type="entry name" value="Euk_RNA-bind_prot"/>
</dbReference>
<evidence type="ECO:0000259" key="4">
    <source>
        <dbReference type="PROSITE" id="PS50102"/>
    </source>
</evidence>
<dbReference type="PANTHER" id="PTHR48025:SF1">
    <property type="entry name" value="RRM DOMAIN-CONTAINING PROTEIN"/>
    <property type="match status" value="1"/>
</dbReference>
<protein>
    <submittedName>
        <fullName evidence="5">Nucleic acid binding protein</fullName>
    </submittedName>
</protein>
<dbReference type="InterPro" id="IPR012677">
    <property type="entry name" value="Nucleotide-bd_a/b_plait_sf"/>
</dbReference>
<gene>
    <name evidence="5" type="ORF">M0812_22313</name>
</gene>
<evidence type="ECO:0000256" key="1">
    <source>
        <dbReference type="ARBA" id="ARBA00022884"/>
    </source>
</evidence>
<dbReference type="EMBL" id="JANTQA010000047">
    <property type="protein sequence ID" value="KAJ3433357.1"/>
    <property type="molecule type" value="Genomic_DNA"/>
</dbReference>
<feature type="compositionally biased region" description="Low complexity" evidence="3">
    <location>
        <begin position="1"/>
        <end position="11"/>
    </location>
</feature>
<sequence length="458" mass="55131">MDKQNNQNTKTPNKKESNPNQTKETEKKITQTNKNQNQNQKQNQQTQTQTIKTEKTNKNENQEQNQQNPKQNQQTTTTKNYESKTKLYIGNISFTSTEESLTKAFSKHGKIKSVNIVKRGERSLGYGFLEMSTHEEANLAIKELHQTTVDGREIIVEFADPNKAKRKRNPKYNYHYIKNYSRKQNYAPYREMNQPFQMFNLSYDDQLNYYQMLNYYRMGLNFYPQDNQLYNNDYAYYNYADNQNSNEYHNLQQNKSSVNDNENQEQNNLTSSSSVQTREKTDKENDEKEIKKEQSTNIDENKIEKENEIQNNEQQFQQQQRFQQQQQFKYYQQQRMFENFNPYYYNTNNYITQRRVFYPYKNNRYTKSYPKKYSKNSIFITNIPFAMTEQDLLEEFKELKPKNSQIVLNPYGKSRGFGFVEFENVETRDKALKFNETTIRGRTIYVKIAYEVKHLFHI</sequence>
<organism evidence="5 6">
    <name type="scientific">Anaeramoeba flamelloides</name>
    <dbReference type="NCBI Taxonomy" id="1746091"/>
    <lineage>
        <taxon>Eukaryota</taxon>
        <taxon>Metamonada</taxon>
        <taxon>Anaeramoebidae</taxon>
        <taxon>Anaeramoeba</taxon>
    </lineage>
</organism>
<feature type="domain" description="RRM" evidence="4">
    <location>
        <begin position="376"/>
        <end position="451"/>
    </location>
</feature>
<feature type="region of interest" description="Disordered" evidence="3">
    <location>
        <begin position="1"/>
        <end position="79"/>
    </location>
</feature>
<feature type="region of interest" description="Disordered" evidence="3">
    <location>
        <begin position="255"/>
        <end position="300"/>
    </location>
</feature>
<feature type="domain" description="RRM" evidence="4">
    <location>
        <begin position="85"/>
        <end position="161"/>
    </location>
</feature>
<feature type="compositionally biased region" description="Basic and acidic residues" evidence="3">
    <location>
        <begin position="277"/>
        <end position="300"/>
    </location>
</feature>
<feature type="compositionally biased region" description="Low complexity" evidence="3">
    <location>
        <begin position="62"/>
        <end position="79"/>
    </location>
</feature>
<reference evidence="5" key="1">
    <citation type="submission" date="2022-08" db="EMBL/GenBank/DDBJ databases">
        <title>Novel sulphate-reducing endosymbionts in the free-living metamonad Anaeramoeba.</title>
        <authorList>
            <person name="Jerlstrom-Hultqvist J."/>
            <person name="Cepicka I."/>
            <person name="Gallot-Lavallee L."/>
            <person name="Salas-Leiva D."/>
            <person name="Curtis B.A."/>
            <person name="Zahonova K."/>
            <person name="Pipaliya S."/>
            <person name="Dacks J."/>
            <person name="Roger A.J."/>
        </authorList>
    </citation>
    <scope>NUCLEOTIDE SEQUENCE</scope>
    <source>
        <strain evidence="5">Busselton2</strain>
    </source>
</reference>
<dbReference type="GO" id="GO:0005634">
    <property type="term" value="C:nucleus"/>
    <property type="evidence" value="ECO:0007669"/>
    <property type="project" value="TreeGrafter"/>
</dbReference>
<keyword evidence="1 2" id="KW-0694">RNA-binding</keyword>
<dbReference type="Gene3D" id="3.30.70.330">
    <property type="match status" value="2"/>
</dbReference>
<dbReference type="AlphaFoldDB" id="A0AAV7YX42"/>
<dbReference type="CDD" id="cd00590">
    <property type="entry name" value="RRM_SF"/>
    <property type="match status" value="1"/>
</dbReference>
<feature type="compositionally biased region" description="Basic and acidic residues" evidence="3">
    <location>
        <begin position="52"/>
        <end position="61"/>
    </location>
</feature>
<dbReference type="SUPFAM" id="SSF54928">
    <property type="entry name" value="RNA-binding domain, RBD"/>
    <property type="match status" value="2"/>
</dbReference>
<feature type="compositionally biased region" description="Polar residues" evidence="3">
    <location>
        <begin position="255"/>
        <end position="276"/>
    </location>
</feature>
<dbReference type="PANTHER" id="PTHR48025">
    <property type="entry name" value="OS02G0815200 PROTEIN"/>
    <property type="match status" value="1"/>
</dbReference>
<evidence type="ECO:0000256" key="3">
    <source>
        <dbReference type="SAM" id="MobiDB-lite"/>
    </source>
</evidence>
<dbReference type="Proteomes" id="UP001146793">
    <property type="component" value="Unassembled WGS sequence"/>
</dbReference>
<evidence type="ECO:0000256" key="2">
    <source>
        <dbReference type="PROSITE-ProRule" id="PRU00176"/>
    </source>
</evidence>
<evidence type="ECO:0000313" key="5">
    <source>
        <dbReference type="EMBL" id="KAJ3433357.1"/>
    </source>
</evidence>
<dbReference type="GO" id="GO:0003729">
    <property type="term" value="F:mRNA binding"/>
    <property type="evidence" value="ECO:0007669"/>
    <property type="project" value="TreeGrafter"/>
</dbReference>
<name>A0AAV7YX42_9EUKA</name>
<accession>A0AAV7YX42</accession>
<dbReference type="Pfam" id="PF00076">
    <property type="entry name" value="RRM_1"/>
    <property type="match status" value="2"/>
</dbReference>
<dbReference type="InterPro" id="IPR035979">
    <property type="entry name" value="RBD_domain_sf"/>
</dbReference>
<dbReference type="PROSITE" id="PS50102">
    <property type="entry name" value="RRM"/>
    <property type="match status" value="2"/>
</dbReference>
<dbReference type="SMART" id="SM00360">
    <property type="entry name" value="RRM"/>
    <property type="match status" value="2"/>
</dbReference>
<evidence type="ECO:0000313" key="6">
    <source>
        <dbReference type="Proteomes" id="UP001146793"/>
    </source>
</evidence>
<feature type="compositionally biased region" description="Basic and acidic residues" evidence="3">
    <location>
        <begin position="13"/>
        <end position="29"/>
    </location>
</feature>
<feature type="compositionally biased region" description="Low complexity" evidence="3">
    <location>
        <begin position="30"/>
        <end position="51"/>
    </location>
</feature>
<proteinExistence type="predicted"/>